<evidence type="ECO:0000256" key="4">
    <source>
        <dbReference type="ARBA" id="ARBA00022737"/>
    </source>
</evidence>
<evidence type="ECO:0000256" key="9">
    <source>
        <dbReference type="PROSITE-ProRule" id="PRU00282"/>
    </source>
</evidence>
<dbReference type="GO" id="GO:0015218">
    <property type="term" value="F:pyrimidine nucleotide transmembrane transporter activity"/>
    <property type="evidence" value="ECO:0007669"/>
    <property type="project" value="EnsemblFungi"/>
</dbReference>
<organism evidence="12 13">
    <name type="scientific">Gonapodya prolifera (strain JEL478)</name>
    <name type="common">Monoblepharis prolifera</name>
    <dbReference type="NCBI Taxonomy" id="1344416"/>
    <lineage>
        <taxon>Eukaryota</taxon>
        <taxon>Fungi</taxon>
        <taxon>Fungi incertae sedis</taxon>
        <taxon>Chytridiomycota</taxon>
        <taxon>Chytridiomycota incertae sedis</taxon>
        <taxon>Monoblepharidomycetes</taxon>
        <taxon>Monoblepharidales</taxon>
        <taxon>Gonapodyaceae</taxon>
        <taxon>Gonapodya</taxon>
    </lineage>
</organism>
<gene>
    <name evidence="12" type="ORF">M427DRAFT_35619</name>
</gene>
<reference evidence="12 13" key="1">
    <citation type="journal article" date="2015" name="Genome Biol. Evol.">
        <title>Phylogenomic analyses indicate that early fungi evolved digesting cell walls of algal ancestors of land plants.</title>
        <authorList>
            <person name="Chang Y."/>
            <person name="Wang S."/>
            <person name="Sekimoto S."/>
            <person name="Aerts A.L."/>
            <person name="Choi C."/>
            <person name="Clum A."/>
            <person name="LaButti K.M."/>
            <person name="Lindquist E.A."/>
            <person name="Yee Ngan C."/>
            <person name="Ohm R.A."/>
            <person name="Salamov A.A."/>
            <person name="Grigoriev I.V."/>
            <person name="Spatafora J.W."/>
            <person name="Berbee M.L."/>
        </authorList>
    </citation>
    <scope>NUCLEOTIDE SEQUENCE [LARGE SCALE GENOMIC DNA]</scope>
    <source>
        <strain evidence="12 13">JEL478</strain>
    </source>
</reference>
<dbReference type="GO" id="GO:0005743">
    <property type="term" value="C:mitochondrial inner membrane"/>
    <property type="evidence" value="ECO:0007669"/>
    <property type="project" value="UniProtKB-SubCell"/>
</dbReference>
<name>A0A139A4W1_GONPJ</name>
<dbReference type="OrthoDB" id="269120at2759"/>
<dbReference type="AlphaFoldDB" id="A0A139A4W1"/>
<evidence type="ECO:0000256" key="3">
    <source>
        <dbReference type="ARBA" id="ARBA00022692"/>
    </source>
</evidence>
<evidence type="ECO:0000256" key="5">
    <source>
        <dbReference type="ARBA" id="ARBA00022792"/>
    </source>
</evidence>
<dbReference type="SUPFAM" id="SSF103506">
    <property type="entry name" value="Mitochondrial carrier"/>
    <property type="match status" value="1"/>
</dbReference>
<dbReference type="PROSITE" id="PS50920">
    <property type="entry name" value="SOLCAR"/>
    <property type="match status" value="3"/>
</dbReference>
<evidence type="ECO:0000256" key="11">
    <source>
        <dbReference type="SAM" id="MobiDB-lite"/>
    </source>
</evidence>
<keyword evidence="7" id="KW-0496">Mitochondrion</keyword>
<evidence type="ECO:0000313" key="13">
    <source>
        <dbReference type="Proteomes" id="UP000070544"/>
    </source>
</evidence>
<dbReference type="Gene3D" id="1.50.40.10">
    <property type="entry name" value="Mitochondrial carrier domain"/>
    <property type="match status" value="2"/>
</dbReference>
<dbReference type="GO" id="GO:1990519">
    <property type="term" value="P:pyrimidine nucleotide import into mitochondrion"/>
    <property type="evidence" value="ECO:0007669"/>
    <property type="project" value="TreeGrafter"/>
</dbReference>
<keyword evidence="3 9" id="KW-0812">Transmembrane</keyword>
<comment type="subcellular location">
    <subcellularLocation>
        <location evidence="1">Mitochondrion inner membrane</location>
        <topology evidence="1">Multi-pass membrane protein</topology>
    </subcellularLocation>
</comment>
<evidence type="ECO:0000256" key="2">
    <source>
        <dbReference type="ARBA" id="ARBA00022448"/>
    </source>
</evidence>
<feature type="repeat" description="Solcar" evidence="9">
    <location>
        <begin position="152"/>
        <end position="238"/>
    </location>
</feature>
<dbReference type="Pfam" id="PF00153">
    <property type="entry name" value="Mito_carr"/>
    <property type="match status" value="3"/>
</dbReference>
<dbReference type="InterPro" id="IPR018108">
    <property type="entry name" value="MCP_transmembrane"/>
</dbReference>
<keyword evidence="5" id="KW-0999">Mitochondrion inner membrane</keyword>
<dbReference type="Proteomes" id="UP000070544">
    <property type="component" value="Unassembled WGS sequence"/>
</dbReference>
<feature type="repeat" description="Solcar" evidence="9">
    <location>
        <begin position="257"/>
        <end position="346"/>
    </location>
</feature>
<keyword evidence="13" id="KW-1185">Reference proteome</keyword>
<keyword evidence="6" id="KW-1133">Transmembrane helix</keyword>
<feature type="region of interest" description="Disordered" evidence="11">
    <location>
        <begin position="1"/>
        <end position="38"/>
    </location>
</feature>
<proteinExistence type="inferred from homology"/>
<feature type="compositionally biased region" description="Low complexity" evidence="11">
    <location>
        <begin position="1"/>
        <end position="15"/>
    </location>
</feature>
<protein>
    <submittedName>
        <fullName evidence="12">Mitochondrial carrier</fullName>
    </submittedName>
</protein>
<evidence type="ECO:0000256" key="7">
    <source>
        <dbReference type="ARBA" id="ARBA00023128"/>
    </source>
</evidence>
<keyword evidence="8 9" id="KW-0472">Membrane</keyword>
<evidence type="ECO:0000256" key="10">
    <source>
        <dbReference type="RuleBase" id="RU000488"/>
    </source>
</evidence>
<dbReference type="OMA" id="WVMYEQM"/>
<evidence type="ECO:0000256" key="8">
    <source>
        <dbReference type="ARBA" id="ARBA00023136"/>
    </source>
</evidence>
<evidence type="ECO:0000313" key="12">
    <source>
        <dbReference type="EMBL" id="KXS11659.1"/>
    </source>
</evidence>
<dbReference type="EMBL" id="KQ965799">
    <property type="protein sequence ID" value="KXS11659.1"/>
    <property type="molecule type" value="Genomic_DNA"/>
</dbReference>
<evidence type="ECO:0000256" key="6">
    <source>
        <dbReference type="ARBA" id="ARBA00022989"/>
    </source>
</evidence>
<sequence length="351" mass="39249">MSDSPPAHTPAHAPAQSPPPPQTPPQREQRTQPRNTRKTSYFGVHALSGGVGSTIAASITCPLEVVKTRQQSSLYKEWREAQRLRLKTPTQKLFSPFITTGNALAEVYHEGGIRALWRGLGPNLVGVIPARSIYFGMYGTSKAWLAELNGREESWVHMVSAAVAGATSATVTSPIWLVKTRMQLQSGGERQYRNSFHCFQSVLKNEGVRGLYKGTSASYLGISESTIQFVLYEWLKKLYRDRRRSEKRPPTTYFSVQDWVDSFVVAATAKLLASAATYPHEVVRTRLRERPPDGTHSKYNGLIQTFRVVYREEGFRGLYGGMSTHLIRVVPNAAIMFTVYELSVYMLGSKS</sequence>
<comment type="similarity">
    <text evidence="10">Belongs to the mitochondrial carrier (TC 2.A.29) family.</text>
</comment>
<evidence type="ECO:0000256" key="1">
    <source>
        <dbReference type="ARBA" id="ARBA00004448"/>
    </source>
</evidence>
<dbReference type="GO" id="GO:0030001">
    <property type="term" value="P:metal ion transport"/>
    <property type="evidence" value="ECO:0007669"/>
    <property type="project" value="EnsemblFungi"/>
</dbReference>
<dbReference type="InterPro" id="IPR049562">
    <property type="entry name" value="SLC25A33/36-like"/>
</dbReference>
<dbReference type="STRING" id="1344416.A0A139A4W1"/>
<keyword evidence="4" id="KW-0677">Repeat</keyword>
<keyword evidence="2 10" id="KW-0813">Transport</keyword>
<dbReference type="PANTHER" id="PTHR45829:SF4">
    <property type="entry name" value="MITOCHONDRIAL CARRIER PROTEIN RIM2"/>
    <property type="match status" value="1"/>
</dbReference>
<dbReference type="InterPro" id="IPR023395">
    <property type="entry name" value="MCP_dom_sf"/>
</dbReference>
<accession>A0A139A4W1</accession>
<dbReference type="PANTHER" id="PTHR45829">
    <property type="entry name" value="MITOCHONDRIAL CARRIER PROTEIN RIM2"/>
    <property type="match status" value="1"/>
</dbReference>
<feature type="repeat" description="Solcar" evidence="9">
    <location>
        <begin position="40"/>
        <end position="144"/>
    </location>
</feature>
<dbReference type="InterPro" id="IPR002067">
    <property type="entry name" value="MCP"/>
</dbReference>
<dbReference type="PRINTS" id="PR00926">
    <property type="entry name" value="MITOCARRIER"/>
</dbReference>